<evidence type="ECO:0000256" key="1">
    <source>
        <dbReference type="SAM" id="Coils"/>
    </source>
</evidence>
<evidence type="ECO:0000313" key="3">
    <source>
        <dbReference type="Proteomes" id="UP000287972"/>
    </source>
</evidence>
<comment type="caution">
    <text evidence="2">The sequence shown here is derived from an EMBL/GenBank/DDBJ whole genome shotgun (WGS) entry which is preliminary data.</text>
</comment>
<organism evidence="2 3">
    <name type="scientific">Fusarium floridanum</name>
    <dbReference type="NCBI Taxonomy" id="1325733"/>
    <lineage>
        <taxon>Eukaryota</taxon>
        <taxon>Fungi</taxon>
        <taxon>Dikarya</taxon>
        <taxon>Ascomycota</taxon>
        <taxon>Pezizomycotina</taxon>
        <taxon>Sordariomycetes</taxon>
        <taxon>Hypocreomycetidae</taxon>
        <taxon>Hypocreales</taxon>
        <taxon>Nectriaceae</taxon>
        <taxon>Fusarium</taxon>
        <taxon>Fusarium solani species complex</taxon>
    </lineage>
</organism>
<dbReference type="Proteomes" id="UP000287972">
    <property type="component" value="Unassembled WGS sequence"/>
</dbReference>
<name>A0A428QKB8_9HYPO</name>
<reference evidence="2 3" key="1">
    <citation type="submission" date="2017-06" db="EMBL/GenBank/DDBJ databases">
        <title>Comparative genomic analysis of Ambrosia Fusariam Clade fungi.</title>
        <authorList>
            <person name="Stajich J.E."/>
            <person name="Carrillo J."/>
            <person name="Kijimoto T."/>
            <person name="Eskalen A."/>
            <person name="O'Donnell K."/>
            <person name="Kasson M."/>
        </authorList>
    </citation>
    <scope>NUCLEOTIDE SEQUENCE [LARGE SCALE GENOMIC DNA]</scope>
    <source>
        <strain evidence="2 3">NRRL62606</strain>
    </source>
</reference>
<gene>
    <name evidence="2" type="ORF">CEP51_012946</name>
</gene>
<keyword evidence="1" id="KW-0175">Coiled coil</keyword>
<evidence type="ECO:0000313" key="2">
    <source>
        <dbReference type="EMBL" id="RSL65709.1"/>
    </source>
</evidence>
<protein>
    <submittedName>
        <fullName evidence="2">Uncharacterized protein</fullName>
    </submittedName>
</protein>
<accession>A0A428QKB8</accession>
<dbReference type="AlphaFoldDB" id="A0A428QKB8"/>
<proteinExistence type="predicted"/>
<sequence length="330" mass="38049">MMVHTWGEGSNHTQNFDSSSVSPQLVTHLHEQLQFYKDKAQKLEAEVQHLKEELALRHGPAPRPPVSCQLSIQKPPSPITIAFRIENPQLQQNNAITSDKPPELADLLKRVPKADEAWCLRRKELQLDKPEEVIGTFMAFVFRAQPAVISDQVRDQSRPPTDTGRLEDFKAFVRGLRRESERATQLYYFAELLFVSLCRVASMNGASRDTIDSLMDDFLPSTRKGKQKRQFTYLSHLRASVLWPIHQAELLRKKFKHRADEFFLLYGPTVTKYRQLHENKNTQKFADLARLPPPPREGEFSSDISFAIPLMMTLIVGDRYKSVLRLRQDV</sequence>
<keyword evidence="3" id="KW-1185">Reference proteome</keyword>
<dbReference type="EMBL" id="NKCL01000510">
    <property type="protein sequence ID" value="RSL65709.1"/>
    <property type="molecule type" value="Genomic_DNA"/>
</dbReference>
<feature type="coiled-coil region" evidence="1">
    <location>
        <begin position="26"/>
        <end position="53"/>
    </location>
</feature>